<keyword evidence="1" id="KW-1133">Transmembrane helix</keyword>
<reference evidence="2" key="1">
    <citation type="submission" date="2019-11" db="EMBL/GenBank/DDBJ databases">
        <title>Microbial mats filling the niche in hypersaline microbial mats.</title>
        <authorList>
            <person name="Wong H.L."/>
            <person name="Macleod F.I."/>
            <person name="White R.A. III"/>
            <person name="Burns B.P."/>
        </authorList>
    </citation>
    <scope>NUCLEOTIDE SEQUENCE</scope>
    <source>
        <strain evidence="2">Rbin_158</strain>
    </source>
</reference>
<keyword evidence="1" id="KW-0472">Membrane</keyword>
<dbReference type="EMBL" id="WJJP01000105">
    <property type="protein sequence ID" value="MBD3323608.1"/>
    <property type="molecule type" value="Genomic_DNA"/>
</dbReference>
<organism evidence="2 3">
    <name type="scientific">candidate division KSB3 bacterium</name>
    <dbReference type="NCBI Taxonomy" id="2044937"/>
    <lineage>
        <taxon>Bacteria</taxon>
        <taxon>candidate division KSB3</taxon>
    </lineage>
</organism>
<evidence type="ECO:0008006" key="4">
    <source>
        <dbReference type="Google" id="ProtNLM"/>
    </source>
</evidence>
<dbReference type="SUPFAM" id="SSF54001">
    <property type="entry name" value="Cysteine proteinases"/>
    <property type="match status" value="1"/>
</dbReference>
<comment type="caution">
    <text evidence="2">The sequence shown here is derived from an EMBL/GenBank/DDBJ whole genome shotgun (WGS) entry which is preliminary data.</text>
</comment>
<proteinExistence type="predicted"/>
<feature type="transmembrane region" description="Helical" evidence="1">
    <location>
        <begin position="192"/>
        <end position="214"/>
    </location>
</feature>
<sequence length="294" mass="33637">MRICRLVWERTATLPFWLRWLLKAIVFGGVLVLVLFPHPVLFGRQVQHYLDMEMLIQPDFAGIEAINREIDALVTDDMSAEQEFFMIQQYVYQQIRYAYDWDNWGNIDFWPTAEQVWKRKREDCDGRAILAVSILRSRGFAAASLVGNFRHIWVKVGPQELMSPDTEQTIRTEGEKTILSLPSFDLLLGSTALYIVEFPIVRHLVLFFTSLVLCYHPCKHLTGFLGLTTVGLVGVLLLKEGAQDLLTASTTISLNLHFLSGWGLLSLVFVLALAAGKMPLCRMQKRIFRNQDSE</sequence>
<feature type="transmembrane region" description="Helical" evidence="1">
    <location>
        <begin position="258"/>
        <end position="276"/>
    </location>
</feature>
<evidence type="ECO:0000313" key="3">
    <source>
        <dbReference type="Proteomes" id="UP000649604"/>
    </source>
</evidence>
<dbReference type="AlphaFoldDB" id="A0A9D5Q4S9"/>
<name>A0A9D5Q4S9_9BACT</name>
<dbReference type="InterPro" id="IPR038765">
    <property type="entry name" value="Papain-like_cys_pep_sf"/>
</dbReference>
<dbReference type="Gene3D" id="3.10.620.30">
    <property type="match status" value="1"/>
</dbReference>
<evidence type="ECO:0000256" key="1">
    <source>
        <dbReference type="SAM" id="Phobius"/>
    </source>
</evidence>
<feature type="transmembrane region" description="Helical" evidence="1">
    <location>
        <begin position="221"/>
        <end position="238"/>
    </location>
</feature>
<protein>
    <recommendedName>
        <fullName evidence="4">Transglutaminase-like domain-containing protein</fullName>
    </recommendedName>
</protein>
<evidence type="ECO:0000313" key="2">
    <source>
        <dbReference type="EMBL" id="MBD3323608.1"/>
    </source>
</evidence>
<gene>
    <name evidence="2" type="ORF">GF339_03425</name>
</gene>
<dbReference type="Proteomes" id="UP000649604">
    <property type="component" value="Unassembled WGS sequence"/>
</dbReference>
<accession>A0A9D5Q4S9</accession>
<feature type="transmembrane region" description="Helical" evidence="1">
    <location>
        <begin position="20"/>
        <end position="42"/>
    </location>
</feature>
<keyword evidence="1" id="KW-0812">Transmembrane</keyword>